<evidence type="ECO:0000313" key="2">
    <source>
        <dbReference type="Proteomes" id="UP000050640"/>
    </source>
</evidence>
<organism evidence="2 3">
    <name type="scientific">Elaeophora elaphi</name>
    <dbReference type="NCBI Taxonomy" id="1147741"/>
    <lineage>
        <taxon>Eukaryota</taxon>
        <taxon>Metazoa</taxon>
        <taxon>Ecdysozoa</taxon>
        <taxon>Nematoda</taxon>
        <taxon>Chromadorea</taxon>
        <taxon>Rhabditida</taxon>
        <taxon>Spirurina</taxon>
        <taxon>Spiruromorpha</taxon>
        <taxon>Filarioidea</taxon>
        <taxon>Onchocercidae</taxon>
        <taxon>Elaeophora</taxon>
    </lineage>
</organism>
<dbReference type="InterPro" id="IPR011705">
    <property type="entry name" value="BACK"/>
</dbReference>
<dbReference type="Pfam" id="PF07707">
    <property type="entry name" value="BACK"/>
    <property type="match status" value="1"/>
</dbReference>
<reference evidence="3" key="1">
    <citation type="submission" date="2017-02" db="UniProtKB">
        <authorList>
            <consortium name="WormBaseParasite"/>
        </authorList>
    </citation>
    <scope>IDENTIFICATION</scope>
</reference>
<evidence type="ECO:0000313" key="3">
    <source>
        <dbReference type="WBParaSite" id="EEL_0000053301-mRNA-1"/>
    </source>
</evidence>
<proteinExistence type="predicted"/>
<dbReference type="AlphaFoldDB" id="A0A0R3RGJ6"/>
<sequence length="259" mass="30028">MDAHILNSTSKCDENTDKLIELIASDAKYRIKLQQFKKYSLKIRKLYQIGRLPKFINLLAYDEHAVRLLVGYMQNEDQRNITLSFYTLADLIDLSRSLLMLRLLKQLEQNLIEIASQRTDSLFQALIIVGSERSIFGGITARQKIEKIAAMKFQDIVKHRLFGYIPPIIFANIIARCDLNVGNEMDVVDAGITWIWQQKKPLMSSALVFSRIRSALLSRGDRNTVQERLKTLPNGEKARIFSYNCTNLNYYNIEKHRIR</sequence>
<protein>
    <submittedName>
        <fullName evidence="3">BACK domain-containing protein</fullName>
    </submittedName>
</protein>
<dbReference type="Proteomes" id="UP000050640">
    <property type="component" value="Unplaced"/>
</dbReference>
<accession>A0A0R3RGJ6</accession>
<dbReference type="STRING" id="1147741.A0A0R3RGJ6"/>
<dbReference type="WBParaSite" id="EEL_0000053301-mRNA-1">
    <property type="protein sequence ID" value="EEL_0000053301-mRNA-1"/>
    <property type="gene ID" value="EEL_0000053301"/>
</dbReference>
<evidence type="ECO:0000259" key="1">
    <source>
        <dbReference type="Pfam" id="PF07707"/>
    </source>
</evidence>
<keyword evidence="2" id="KW-1185">Reference proteome</keyword>
<feature type="domain" description="BACK" evidence="1">
    <location>
        <begin position="143"/>
        <end position="219"/>
    </location>
</feature>
<dbReference type="Gene3D" id="1.25.40.420">
    <property type="match status" value="1"/>
</dbReference>
<name>A0A0R3RGJ6_9BILA</name>